<keyword evidence="1" id="KW-0732">Signal</keyword>
<evidence type="ECO:0008006" key="4">
    <source>
        <dbReference type="Google" id="ProtNLM"/>
    </source>
</evidence>
<dbReference type="Proteomes" id="UP000216151">
    <property type="component" value="Unassembled WGS sequence"/>
</dbReference>
<reference evidence="2 3" key="1">
    <citation type="submission" date="2017-04" db="EMBL/GenBank/DDBJ databases">
        <title>Kefir bacterial isolates.</title>
        <authorList>
            <person name="Kim Y."/>
            <person name="Blasche S."/>
            <person name="Patil K.R."/>
        </authorList>
    </citation>
    <scope>NUCLEOTIDE SEQUENCE [LARGE SCALE GENOMIC DNA]</scope>
    <source>
        <strain evidence="2 3">KR</strain>
    </source>
</reference>
<proteinExistence type="predicted"/>
<organism evidence="2 3">
    <name type="scientific">Acetobacter fabarum</name>
    <dbReference type="NCBI Taxonomy" id="483199"/>
    <lineage>
        <taxon>Bacteria</taxon>
        <taxon>Pseudomonadati</taxon>
        <taxon>Pseudomonadota</taxon>
        <taxon>Alphaproteobacteria</taxon>
        <taxon>Acetobacterales</taxon>
        <taxon>Acetobacteraceae</taxon>
        <taxon>Acetobacter</taxon>
    </lineage>
</organism>
<dbReference type="EMBL" id="NCXK01000001">
    <property type="protein sequence ID" value="PAK79705.1"/>
    <property type="molecule type" value="Genomic_DNA"/>
</dbReference>
<protein>
    <recommendedName>
        <fullName evidence="4">Lipoprotein</fullName>
    </recommendedName>
</protein>
<comment type="caution">
    <text evidence="2">The sequence shown here is derived from an EMBL/GenBank/DDBJ whole genome shotgun (WGS) entry which is preliminary data.</text>
</comment>
<accession>A0A269Y2F3</accession>
<evidence type="ECO:0000256" key="1">
    <source>
        <dbReference type="SAM" id="SignalP"/>
    </source>
</evidence>
<gene>
    <name evidence="2" type="ORF">B8X00_01125</name>
</gene>
<evidence type="ECO:0000313" key="2">
    <source>
        <dbReference type="EMBL" id="PAK79705.1"/>
    </source>
</evidence>
<dbReference type="OrthoDB" id="7219801at2"/>
<keyword evidence="3" id="KW-1185">Reference proteome</keyword>
<evidence type="ECO:0000313" key="3">
    <source>
        <dbReference type="Proteomes" id="UP000216151"/>
    </source>
</evidence>
<dbReference type="AlphaFoldDB" id="A0A269Y2F3"/>
<feature type="signal peptide" evidence="1">
    <location>
        <begin position="1"/>
        <end position="25"/>
    </location>
</feature>
<name>A0A269Y2F3_9PROT</name>
<sequence>MKTPTRSCTRLAMLVLMLTGLSACAEDPNAHYYHARTHKGQAAPDWYRPPATPQNTFKYKKAPMLYEKQAVGSPQGIQYDR</sequence>
<feature type="chain" id="PRO_5013057650" description="Lipoprotein" evidence="1">
    <location>
        <begin position="26"/>
        <end position="81"/>
    </location>
</feature>
<dbReference type="PROSITE" id="PS51257">
    <property type="entry name" value="PROKAR_LIPOPROTEIN"/>
    <property type="match status" value="1"/>
</dbReference>